<name>A0AAQ3XCF9_PASNO</name>
<dbReference type="SUPFAM" id="SSF52047">
    <property type="entry name" value="RNI-like"/>
    <property type="match status" value="1"/>
</dbReference>
<evidence type="ECO:0000313" key="2">
    <source>
        <dbReference type="EMBL" id="WVZ94626.1"/>
    </source>
</evidence>
<accession>A0AAQ3XCF9</accession>
<dbReference type="SMART" id="SM00367">
    <property type="entry name" value="LRR_CC"/>
    <property type="match status" value="6"/>
</dbReference>
<organism evidence="2 3">
    <name type="scientific">Paspalum notatum var. saurae</name>
    <dbReference type="NCBI Taxonomy" id="547442"/>
    <lineage>
        <taxon>Eukaryota</taxon>
        <taxon>Viridiplantae</taxon>
        <taxon>Streptophyta</taxon>
        <taxon>Embryophyta</taxon>
        <taxon>Tracheophyta</taxon>
        <taxon>Spermatophyta</taxon>
        <taxon>Magnoliopsida</taxon>
        <taxon>Liliopsida</taxon>
        <taxon>Poales</taxon>
        <taxon>Poaceae</taxon>
        <taxon>PACMAD clade</taxon>
        <taxon>Panicoideae</taxon>
        <taxon>Andropogonodae</taxon>
        <taxon>Paspaleae</taxon>
        <taxon>Paspalinae</taxon>
        <taxon>Paspalum</taxon>
    </lineage>
</organism>
<dbReference type="PANTHER" id="PTHR38926:SF71">
    <property type="entry name" value="OS08G0194350 PROTEIN"/>
    <property type="match status" value="1"/>
</dbReference>
<proteinExistence type="predicted"/>
<dbReference type="Gene3D" id="1.20.1280.50">
    <property type="match status" value="1"/>
</dbReference>
<protein>
    <recommendedName>
        <fullName evidence="1">F-box domain-containing protein</fullName>
    </recommendedName>
</protein>
<dbReference type="Proteomes" id="UP001341281">
    <property type="component" value="Chromosome 09"/>
</dbReference>
<gene>
    <name evidence="2" type="ORF">U9M48_040495</name>
</gene>
<dbReference type="InterPro" id="IPR001810">
    <property type="entry name" value="F-box_dom"/>
</dbReference>
<dbReference type="EMBL" id="CP144753">
    <property type="protein sequence ID" value="WVZ94626.1"/>
    <property type="molecule type" value="Genomic_DNA"/>
</dbReference>
<dbReference type="Pfam" id="PF12937">
    <property type="entry name" value="F-box-like"/>
    <property type="match status" value="1"/>
</dbReference>
<evidence type="ECO:0000259" key="1">
    <source>
        <dbReference type="Pfam" id="PF12937"/>
    </source>
</evidence>
<dbReference type="SUPFAM" id="SSF81383">
    <property type="entry name" value="F-box domain"/>
    <property type="match status" value="1"/>
</dbReference>
<reference evidence="2 3" key="1">
    <citation type="submission" date="2024-02" db="EMBL/GenBank/DDBJ databases">
        <title>High-quality chromosome-scale genome assembly of Pensacola bahiagrass (Paspalum notatum Flugge var. saurae).</title>
        <authorList>
            <person name="Vega J.M."/>
            <person name="Podio M."/>
            <person name="Orjuela J."/>
            <person name="Siena L.A."/>
            <person name="Pessino S.C."/>
            <person name="Combes M.C."/>
            <person name="Mariac C."/>
            <person name="Albertini E."/>
            <person name="Pupilli F."/>
            <person name="Ortiz J.P.A."/>
            <person name="Leblanc O."/>
        </authorList>
    </citation>
    <scope>NUCLEOTIDE SEQUENCE [LARGE SCALE GENOMIC DNA]</scope>
    <source>
        <strain evidence="2">R1</strain>
        <tissue evidence="2">Leaf</tissue>
    </source>
</reference>
<dbReference type="Gene3D" id="3.80.10.10">
    <property type="entry name" value="Ribonuclease Inhibitor"/>
    <property type="match status" value="2"/>
</dbReference>
<dbReference type="InterPro" id="IPR032675">
    <property type="entry name" value="LRR_dom_sf"/>
</dbReference>
<keyword evidence="3" id="KW-1185">Reference proteome</keyword>
<dbReference type="PANTHER" id="PTHR38926">
    <property type="entry name" value="F-BOX DOMAIN CONTAINING PROTEIN, EXPRESSED"/>
    <property type="match status" value="1"/>
</dbReference>
<feature type="domain" description="F-box" evidence="1">
    <location>
        <begin position="24"/>
        <end position="69"/>
    </location>
</feature>
<dbReference type="AlphaFoldDB" id="A0AAQ3XCF9"/>
<dbReference type="InterPro" id="IPR006553">
    <property type="entry name" value="Leu-rich_rpt_Cys-con_subtyp"/>
</dbReference>
<evidence type="ECO:0000313" key="3">
    <source>
        <dbReference type="Proteomes" id="UP001341281"/>
    </source>
</evidence>
<dbReference type="FunFam" id="1.20.1280.50:FF:000037">
    <property type="entry name" value="F-box protein SKIP19"/>
    <property type="match status" value="1"/>
</dbReference>
<sequence>MASPWPVRQQPRRGGFGSSGCRDWSELPLDALASIFGKLGGIEILMGPGLVCRSWLQAAKVPELWRSVDMARHLLVDEMDDDAVCAMARAAVDRAAGQLQVFKGKGFVTDELLQYIGDRYLSFCRLPKLGHLWTMDFYFQYIHRCDMHMYAHSRSPDLKGLVLASCYGVSNNGFTDLVTKCPLLQDLHLLLCDNVGGRDVYEATGKACAQLKTFRLRKGLSFIRSAGEAQGVAVMHELRSLSLLNTGFTNDELACILDGCPRLEHLDLSDCFNVVVVDDALKARCAGIKSMTFPDPVEQEDYWREYWPLSYLDIDYATARLELVDELDGDALCAMARVAVDRAAGQLQVFQGKGFVTDELLKVHRGQVSISPCLFLSSSQTKLGHRSVFLSNTWRVCYMHAHRSPGLKGLVLISCDGVSNNGFTELVTRCPLLQDLHIVFCDHVGGCDVYETTGRACAPLKSFLLRKRPWRLSTHLSAGEVLGIAAMHELRSLTLNDDVTNDELASILDGCPHLEFLDLSDCYGIVVDDALMARCAGIKSVTFPEVDEEEEYYLDQINSHDELCLSIKKRNWSSF</sequence>
<dbReference type="InterPro" id="IPR036047">
    <property type="entry name" value="F-box-like_dom_sf"/>
</dbReference>